<dbReference type="InterPro" id="IPR014991">
    <property type="entry name" value="DUF1840"/>
</dbReference>
<evidence type="ECO:0000313" key="2">
    <source>
        <dbReference type="EMBL" id="MBK1779936.1"/>
    </source>
</evidence>
<dbReference type="RefSeq" id="WP_200233216.1">
    <property type="nucleotide sequence ID" value="NZ_JAENGP010000002.1"/>
</dbReference>
<evidence type="ECO:0000256" key="1">
    <source>
        <dbReference type="SAM" id="MobiDB-lite"/>
    </source>
</evidence>
<accession>A0ABS1ECY8</accession>
<dbReference type="EMBL" id="JAENGP010000002">
    <property type="protein sequence ID" value="MBK1779936.1"/>
    <property type="molecule type" value="Genomic_DNA"/>
</dbReference>
<proteinExistence type="predicted"/>
<comment type="caution">
    <text evidence="2">The sequence shown here is derived from an EMBL/GenBank/DDBJ whole genome shotgun (WGS) entry which is preliminary data.</text>
</comment>
<protein>
    <submittedName>
        <fullName evidence="2">DUF1840 domain-containing protein</fullName>
    </submittedName>
</protein>
<name>A0ABS1ECY8_9BURK</name>
<organism evidence="2 3">
    <name type="scientific">Advenella mandrilli</name>
    <dbReference type="NCBI Taxonomy" id="2800330"/>
    <lineage>
        <taxon>Bacteria</taxon>
        <taxon>Pseudomonadati</taxon>
        <taxon>Pseudomonadota</taxon>
        <taxon>Betaproteobacteria</taxon>
        <taxon>Burkholderiales</taxon>
        <taxon>Alcaligenaceae</taxon>
    </lineage>
</organism>
<reference evidence="2 3" key="1">
    <citation type="submission" date="2020-12" db="EMBL/GenBank/DDBJ databases">
        <authorList>
            <person name="Lu T."/>
            <person name="Wang Q."/>
            <person name="Han X."/>
        </authorList>
    </citation>
    <scope>NUCLEOTIDE SEQUENCE [LARGE SCALE GENOMIC DNA]</scope>
    <source>
        <strain evidence="2 3">WQ 585</strain>
    </source>
</reference>
<feature type="region of interest" description="Disordered" evidence="1">
    <location>
        <begin position="54"/>
        <end position="88"/>
    </location>
</feature>
<evidence type="ECO:0000313" key="3">
    <source>
        <dbReference type="Proteomes" id="UP000635316"/>
    </source>
</evidence>
<keyword evidence="3" id="KW-1185">Reference proteome</keyword>
<gene>
    <name evidence="2" type="ORF">JHL22_01760</name>
</gene>
<sequence>MLITFRSNASADVVMLDKHALSVLKAAGRDYETLPENGVFTVAQLDEAIQNITRAVAEDPDSNPDQVYADKDREEEDDEYPEEKPHPVMEKVTLRRRTFPLLDMLRAAKVHGKEVVWEVGSAW</sequence>
<dbReference type="Pfam" id="PF08895">
    <property type="entry name" value="DUF1840"/>
    <property type="match status" value="1"/>
</dbReference>
<dbReference type="Proteomes" id="UP000635316">
    <property type="component" value="Unassembled WGS sequence"/>
</dbReference>